<comment type="caution">
    <text evidence="1">The sequence shown here is derived from an EMBL/GenBank/DDBJ whole genome shotgun (WGS) entry which is preliminary data.</text>
</comment>
<keyword evidence="2" id="KW-1185">Reference proteome</keyword>
<reference evidence="1 2" key="1">
    <citation type="journal article" date="2019" name="BMC Genomics">
        <title>New insights from Opisthorchis felineus genome: update on genomics of the epidemiologically important liver flukes.</title>
        <authorList>
            <person name="Ershov N.I."/>
            <person name="Mordvinov V.A."/>
            <person name="Prokhortchouk E.B."/>
            <person name="Pakharukova M.Y."/>
            <person name="Gunbin K.V."/>
            <person name="Ustyantsev K."/>
            <person name="Genaev M.A."/>
            <person name="Blinov A.G."/>
            <person name="Mazur A."/>
            <person name="Boulygina E."/>
            <person name="Tsygankova S."/>
            <person name="Khrameeva E."/>
            <person name="Chekanov N."/>
            <person name="Fan G."/>
            <person name="Xiao A."/>
            <person name="Zhang H."/>
            <person name="Xu X."/>
            <person name="Yang H."/>
            <person name="Solovyev V."/>
            <person name="Lee S.M."/>
            <person name="Liu X."/>
            <person name="Afonnikov D.A."/>
            <person name="Skryabin K.G."/>
        </authorList>
    </citation>
    <scope>NUCLEOTIDE SEQUENCE [LARGE SCALE GENOMIC DNA]</scope>
    <source>
        <strain evidence="1">AK-0245</strain>
        <tissue evidence="1">Whole organism</tissue>
    </source>
</reference>
<evidence type="ECO:0000313" key="2">
    <source>
        <dbReference type="Proteomes" id="UP000308267"/>
    </source>
</evidence>
<dbReference type="Proteomes" id="UP000308267">
    <property type="component" value="Unassembled WGS sequence"/>
</dbReference>
<dbReference type="EMBL" id="SJOL01000086">
    <property type="protein sequence ID" value="TGZ75998.1"/>
    <property type="molecule type" value="Genomic_DNA"/>
</dbReference>
<protein>
    <submittedName>
        <fullName evidence="1">Uncharacterized protein</fullName>
    </submittedName>
</protein>
<name>A0A4S2MN54_OPIFE</name>
<organism evidence="1 2">
    <name type="scientific">Opisthorchis felineus</name>
    <dbReference type="NCBI Taxonomy" id="147828"/>
    <lineage>
        <taxon>Eukaryota</taxon>
        <taxon>Metazoa</taxon>
        <taxon>Spiralia</taxon>
        <taxon>Lophotrochozoa</taxon>
        <taxon>Platyhelminthes</taxon>
        <taxon>Trematoda</taxon>
        <taxon>Digenea</taxon>
        <taxon>Opisthorchiida</taxon>
        <taxon>Opisthorchiata</taxon>
        <taxon>Opisthorchiidae</taxon>
        <taxon>Opisthorchis</taxon>
    </lineage>
</organism>
<dbReference type="AlphaFoldDB" id="A0A4S2MN54"/>
<proteinExistence type="predicted"/>
<evidence type="ECO:0000313" key="1">
    <source>
        <dbReference type="EMBL" id="TGZ75998.1"/>
    </source>
</evidence>
<dbReference type="OrthoDB" id="431691at2759"/>
<sequence length="179" mass="20768">MRPLNELAFASSKTRLLVTSFRILRFQLAPATVLRRQWSKNESLIELAFGKRNLPVMEMLMNVFRKVCHTALITPFRGVGAISHRSFKLTKAYDPQMHPGVGPNLARNNVLPKEYELMMQKVLPRLGSKLIGKKRLTTILLSRREKKFSEAARLSTPEGRIILHQRLIRGRRSLWKHDW</sequence>
<gene>
    <name evidence="1" type="ORF">CRM22_000072</name>
</gene>
<accession>A0A4S2MN54</accession>